<comment type="caution">
    <text evidence="1">The sequence shown here is derived from an EMBL/GenBank/DDBJ whole genome shotgun (WGS) entry which is preliminary data.</text>
</comment>
<dbReference type="EMBL" id="BAAAEI010000006">
    <property type="protein sequence ID" value="GAA0345934.1"/>
    <property type="molecule type" value="Genomic_DNA"/>
</dbReference>
<accession>A0ABP3GHU1</accession>
<evidence type="ECO:0000313" key="2">
    <source>
        <dbReference type="Proteomes" id="UP001501757"/>
    </source>
</evidence>
<proteinExistence type="predicted"/>
<reference evidence="2" key="1">
    <citation type="journal article" date="2019" name="Int. J. Syst. Evol. Microbiol.">
        <title>The Global Catalogue of Microorganisms (GCM) 10K type strain sequencing project: providing services to taxonomists for standard genome sequencing and annotation.</title>
        <authorList>
            <consortium name="The Broad Institute Genomics Platform"/>
            <consortium name="The Broad Institute Genome Sequencing Center for Infectious Disease"/>
            <person name="Wu L."/>
            <person name="Ma J."/>
        </authorList>
    </citation>
    <scope>NUCLEOTIDE SEQUENCE [LARGE SCALE GENOMIC DNA]</scope>
    <source>
        <strain evidence="2">JCM 13378</strain>
    </source>
</reference>
<dbReference type="Proteomes" id="UP001501757">
    <property type="component" value="Unassembled WGS sequence"/>
</dbReference>
<gene>
    <name evidence="1" type="ORF">GCM10009092_08020</name>
</gene>
<name>A0ABP3GHU1_9ALTE</name>
<evidence type="ECO:0000313" key="1">
    <source>
        <dbReference type="EMBL" id="GAA0345934.1"/>
    </source>
</evidence>
<protein>
    <submittedName>
        <fullName evidence="1">Uncharacterized protein</fullName>
    </submittedName>
</protein>
<organism evidence="1 2">
    <name type="scientific">Bowmanella denitrificans</name>
    <dbReference type="NCBI Taxonomy" id="366582"/>
    <lineage>
        <taxon>Bacteria</taxon>
        <taxon>Pseudomonadati</taxon>
        <taxon>Pseudomonadota</taxon>
        <taxon>Gammaproteobacteria</taxon>
        <taxon>Alteromonadales</taxon>
        <taxon>Alteromonadaceae</taxon>
        <taxon>Bowmanella</taxon>
    </lineage>
</organism>
<sequence>MLTKMDCVANVLFYRDVVGLELLTFLFRATKWADVTPAVYSVVIYVDLVRLRRKLHEND</sequence>
<keyword evidence="2" id="KW-1185">Reference proteome</keyword>